<keyword evidence="1" id="KW-0597">Phosphoprotein</keyword>
<feature type="region of interest" description="Disordered" evidence="6">
    <location>
        <begin position="914"/>
        <end position="960"/>
    </location>
</feature>
<dbReference type="OrthoDB" id="4066896at2759"/>
<proteinExistence type="predicted"/>
<feature type="compositionally biased region" description="Low complexity" evidence="6">
    <location>
        <begin position="324"/>
        <end position="335"/>
    </location>
</feature>
<feature type="compositionally biased region" description="Basic and acidic residues" evidence="6">
    <location>
        <begin position="386"/>
        <end position="397"/>
    </location>
</feature>
<dbReference type="Gene3D" id="1.20.900.10">
    <property type="entry name" value="Dbl homology (DH) domain"/>
    <property type="match status" value="1"/>
</dbReference>
<feature type="compositionally biased region" description="Basic and acidic residues" evidence="6">
    <location>
        <begin position="742"/>
        <end position="751"/>
    </location>
</feature>
<dbReference type="InterPro" id="IPR035899">
    <property type="entry name" value="DBL_dom_sf"/>
</dbReference>
<feature type="compositionally biased region" description="Polar residues" evidence="6">
    <location>
        <begin position="719"/>
        <end position="730"/>
    </location>
</feature>
<feature type="compositionally biased region" description="Low complexity" evidence="6">
    <location>
        <begin position="1840"/>
        <end position="1859"/>
    </location>
</feature>
<dbReference type="PROSITE" id="PS50010">
    <property type="entry name" value="DH_2"/>
    <property type="match status" value="1"/>
</dbReference>
<feature type="compositionally biased region" description="Polar residues" evidence="6">
    <location>
        <begin position="71"/>
        <end position="89"/>
    </location>
</feature>
<dbReference type="CTD" id="108710038"/>
<evidence type="ECO:0000313" key="8">
    <source>
        <dbReference type="Proteomes" id="UP000186698"/>
    </source>
</evidence>
<feature type="region of interest" description="Disordered" evidence="6">
    <location>
        <begin position="36"/>
        <end position="103"/>
    </location>
</feature>
<dbReference type="Proteomes" id="UP000186698">
    <property type="component" value="Chromosome 2S"/>
</dbReference>
<dbReference type="RefSeq" id="XP_018105885.1">
    <property type="nucleotide sequence ID" value="XM_018250396.2"/>
</dbReference>
<dbReference type="CDD" id="cd00160">
    <property type="entry name" value="RhoGEF"/>
    <property type="match status" value="1"/>
</dbReference>
<feature type="region of interest" description="Disordered" evidence="6">
    <location>
        <begin position="463"/>
        <end position="489"/>
    </location>
</feature>
<gene>
    <name evidence="10" type="primary">arhgef17.S</name>
    <name evidence="9" type="synonym">LOC108710038</name>
</gene>
<organism evidence="8 9">
    <name type="scientific">Xenopus laevis</name>
    <name type="common">African clawed frog</name>
    <dbReference type="NCBI Taxonomy" id="8355"/>
    <lineage>
        <taxon>Eukaryota</taxon>
        <taxon>Metazoa</taxon>
        <taxon>Chordata</taxon>
        <taxon>Craniata</taxon>
        <taxon>Vertebrata</taxon>
        <taxon>Euteleostomi</taxon>
        <taxon>Amphibia</taxon>
        <taxon>Batrachia</taxon>
        <taxon>Anura</taxon>
        <taxon>Pipoidea</taxon>
        <taxon>Pipidae</taxon>
        <taxon>Xenopodinae</taxon>
        <taxon>Xenopus</taxon>
        <taxon>Xenopus</taxon>
    </lineage>
</organism>
<dbReference type="SUPFAM" id="SSF48065">
    <property type="entry name" value="DBL homology domain (DH-domain)"/>
    <property type="match status" value="1"/>
</dbReference>
<feature type="region of interest" description="Disordered" evidence="6">
    <location>
        <begin position="1042"/>
        <end position="1091"/>
    </location>
</feature>
<reference evidence="8" key="1">
    <citation type="submission" date="2024-06" db="UniProtKB">
        <authorList>
            <consortium name="RefSeq"/>
        </authorList>
    </citation>
    <scope>NUCLEOTIDE SEQUENCE [LARGE SCALE GENOMIC DNA]</scope>
    <source>
        <strain evidence="8">J_2021</strain>
    </source>
</reference>
<dbReference type="InterPro" id="IPR015943">
    <property type="entry name" value="WD40/YVTN_repeat-like_dom_sf"/>
</dbReference>
<feature type="compositionally biased region" description="Polar residues" evidence="6">
    <location>
        <begin position="44"/>
        <end position="54"/>
    </location>
</feature>
<feature type="region of interest" description="Disordered" evidence="6">
    <location>
        <begin position="1137"/>
        <end position="1176"/>
    </location>
</feature>
<dbReference type="PANTHER" id="PTHR12877">
    <property type="entry name" value="RHO GUANINE NUCLEOTIDE EXCHANGE FACTOR"/>
    <property type="match status" value="1"/>
</dbReference>
<feature type="region of interest" description="Disordered" evidence="6">
    <location>
        <begin position="281"/>
        <end position="398"/>
    </location>
</feature>
<comment type="function">
    <text evidence="4">Acts as a guanine nucleotide exchange factor (GEF) for RhoA GTPases.</text>
</comment>
<dbReference type="SUPFAM" id="SSF50978">
    <property type="entry name" value="WD40 repeat-like"/>
    <property type="match status" value="1"/>
</dbReference>
<dbReference type="Pfam" id="PF19057">
    <property type="entry name" value="PH_19"/>
    <property type="match status" value="1"/>
</dbReference>
<dbReference type="GO" id="GO:0030036">
    <property type="term" value="P:actin cytoskeleton organization"/>
    <property type="evidence" value="ECO:0000318"/>
    <property type="project" value="GO_Central"/>
</dbReference>
<reference evidence="9" key="2">
    <citation type="submission" date="2025-08" db="UniProtKB">
        <authorList>
            <consortium name="RefSeq"/>
        </authorList>
    </citation>
    <scope>IDENTIFICATION</scope>
    <source>
        <strain evidence="9">J_2021</strain>
        <tissue evidence="9">Erythrocytes</tissue>
    </source>
</reference>
<feature type="compositionally biased region" description="Low complexity" evidence="6">
    <location>
        <begin position="686"/>
        <end position="696"/>
    </location>
</feature>
<evidence type="ECO:0000256" key="6">
    <source>
        <dbReference type="SAM" id="MobiDB-lite"/>
    </source>
</evidence>
<dbReference type="Xenbase" id="XB-GENE-6486249">
    <property type="gene designation" value="arhgef17.S"/>
</dbReference>
<evidence type="ECO:0000256" key="5">
    <source>
        <dbReference type="ARBA" id="ARBA00074304"/>
    </source>
</evidence>
<evidence type="ECO:0000256" key="3">
    <source>
        <dbReference type="ARBA" id="ARBA00022737"/>
    </source>
</evidence>
<evidence type="ECO:0000313" key="9">
    <source>
        <dbReference type="RefSeq" id="XP_018105885.1"/>
    </source>
</evidence>
<feature type="compositionally biased region" description="Polar residues" evidence="6">
    <location>
        <begin position="467"/>
        <end position="479"/>
    </location>
</feature>
<keyword evidence="2" id="KW-0344">Guanine-nucleotide releasing factor</keyword>
<feature type="compositionally biased region" description="Pro residues" evidence="6">
    <location>
        <begin position="292"/>
        <end position="302"/>
    </location>
</feature>
<protein>
    <recommendedName>
        <fullName evidence="5">Rho guanine nucleotide exchange factor 17</fullName>
    </recommendedName>
</protein>
<dbReference type="KEGG" id="xla:108710038"/>
<evidence type="ECO:0000256" key="2">
    <source>
        <dbReference type="ARBA" id="ARBA00022658"/>
    </source>
</evidence>
<dbReference type="Pfam" id="PF19056">
    <property type="entry name" value="WD40_2"/>
    <property type="match status" value="1"/>
</dbReference>
<dbReference type="InterPro" id="IPR011993">
    <property type="entry name" value="PH-like_dom_sf"/>
</dbReference>
<dbReference type="AGR" id="Xenbase:XB-GENE-6486249"/>
<dbReference type="GO" id="GO:0005737">
    <property type="term" value="C:cytoplasm"/>
    <property type="evidence" value="ECO:0000318"/>
    <property type="project" value="GO_Central"/>
</dbReference>
<feature type="compositionally biased region" description="Basic residues" evidence="6">
    <location>
        <begin position="1138"/>
        <end position="1148"/>
    </location>
</feature>
<dbReference type="Pfam" id="PF00621">
    <property type="entry name" value="RhoGEF"/>
    <property type="match status" value="1"/>
</dbReference>
<dbReference type="FunFam" id="1.20.900.10:FF:000025">
    <property type="entry name" value="Rho guanine nucleotide exchange factor 17"/>
    <property type="match status" value="1"/>
</dbReference>
<dbReference type="GeneID" id="108710038"/>
<feature type="compositionally biased region" description="Polar residues" evidence="6">
    <location>
        <begin position="1059"/>
        <end position="1079"/>
    </location>
</feature>
<dbReference type="InterPro" id="IPR036322">
    <property type="entry name" value="WD40_repeat_dom_sf"/>
</dbReference>
<accession>A0A8J0UL51</accession>
<name>A0A8J0UL51_XENLA</name>
<evidence type="ECO:0000259" key="7">
    <source>
        <dbReference type="PROSITE" id="PS50010"/>
    </source>
</evidence>
<dbReference type="SMART" id="SM00325">
    <property type="entry name" value="RhoGEF"/>
    <property type="match status" value="1"/>
</dbReference>
<feature type="compositionally biased region" description="Basic and acidic residues" evidence="6">
    <location>
        <begin position="1048"/>
        <end position="1057"/>
    </location>
</feature>
<feature type="compositionally biased region" description="Polar residues" evidence="6">
    <location>
        <begin position="674"/>
        <end position="685"/>
    </location>
</feature>
<dbReference type="FunFam" id="2.30.29.30:FF:000434">
    <property type="entry name" value="Rho guanine nucleotide exchange factor 17"/>
    <property type="match status" value="1"/>
</dbReference>
<dbReference type="Gene3D" id="2.130.10.10">
    <property type="entry name" value="YVTN repeat-like/Quinoprotein amine dehydrogenase"/>
    <property type="match status" value="1"/>
</dbReference>
<feature type="domain" description="DH" evidence="7">
    <location>
        <begin position="1281"/>
        <end position="1469"/>
    </location>
</feature>
<evidence type="ECO:0000313" key="10">
    <source>
        <dbReference type="Xenbase" id="XB-GENE-6486249"/>
    </source>
</evidence>
<feature type="compositionally biased region" description="Basic and acidic residues" evidence="6">
    <location>
        <begin position="90"/>
        <end position="103"/>
    </location>
</feature>
<dbReference type="PANTHER" id="PTHR12877:SF15">
    <property type="entry name" value="RHO GUANINE NUCLEOTIDE EXCHANGE FACTOR 17"/>
    <property type="match status" value="1"/>
</dbReference>
<keyword evidence="3" id="KW-0677">Repeat</keyword>
<dbReference type="Gene3D" id="2.30.29.30">
    <property type="entry name" value="Pleckstrin-homology domain (PH domain)/Phosphotyrosine-binding domain (PTB)"/>
    <property type="match status" value="1"/>
</dbReference>
<feature type="compositionally biased region" description="Low complexity" evidence="6">
    <location>
        <begin position="55"/>
        <end position="68"/>
    </location>
</feature>
<keyword evidence="8" id="KW-1185">Reference proteome</keyword>
<feature type="region of interest" description="Disordered" evidence="6">
    <location>
        <begin position="1226"/>
        <end position="1275"/>
    </location>
</feature>
<feature type="region of interest" description="Disordered" evidence="6">
    <location>
        <begin position="521"/>
        <end position="554"/>
    </location>
</feature>
<dbReference type="FunFam" id="2.130.10.10:FF:000206">
    <property type="entry name" value="Rho guanine nucleotide exchange factor 17"/>
    <property type="match status" value="1"/>
</dbReference>
<evidence type="ECO:0000256" key="4">
    <source>
        <dbReference type="ARBA" id="ARBA00056029"/>
    </source>
</evidence>
<feature type="region of interest" description="Disordered" evidence="6">
    <location>
        <begin position="594"/>
        <end position="615"/>
    </location>
</feature>
<sequence length="2252" mass="248650">MAEGNAERKVRMYRSVSFKRLENWNAKGFVLEGGTKLPGEGDVTQPTCQKAQRPSRSLSLSRKVSKISAASKDQISPSVRQLSQRFSSQPRDEGAQCGEENSHLNKGCQEEHTLDLPCLQDQQGQDPLTVTVRDDPGKSDDLLAYVNPRASKSSATLLDELTLNSYYSLLNHPDNREIIGVEENWPSVTEMRKLFGENSRKPNVRASSLPDYDEPRLLSQQFSYLREATDSHRPCPVESAFPRDFNAADFQPKHPTLKIENSHSRNLLDSRPDINSILCMDTKDHRSNSGPKPQPPTPPPRSFIPFGLKAHTLSSGVPKQEARQQSVSLHSLHSSGKPQTAPSNVRLGFSSSEEELRSKALQLPSSPNKNEFQDRSQEVSSGSDEESNRVTLRESLRNRSLRRKKKDLEEYKSHLSGESNAKHVISDAADGDEVGQDANHSEYPLHGTNIYETTSAETMGANAAANKPSSNLASGTSNESPRHHLRGISEGLSPSAACHLSAASPMPTVSRVAKVNIPPFLPSPCGSRSSSRYSSTETLKEDDPFNAYSSGQSRQGGLNIYRSPSFGHNDNVRQQARSRLKVAPNVAKLKSENFHEVSSCDPESENSKYTKSMSDPDIASETLNLLSFLQSDISDLKIRHRGSECTDRDGVTAKNESVHGPGGQESWANKGRSVLQSMSHSQQGNRPTLRDLTATLRRTKSFTYSEKLGSRRRVGHGSMKQSSSELSLASTGDEDLLSNSKTNEDVTKQGEDAASALSHDQYIQEARQVFEKISQIGSQDDYSFDQEVSKHLENKMVKSLPLDCTSHCLEKNCNTFIENMSLTKSLEELSHHEFAMTDEGIVTEVETVSGGTLYQDLGQALTVWKTADKLQGDAHPFTVQNGEIQQSPSAVKTTFEIDSCCDVLTNKSSFQVPVDTPPMAGTMRRRRKFPSLSINGSDSSNGSSGESGSETYRSFSDPMPHRTYSITEDSKFSVDSNLLGSLNSKTGNSESSAIAFSECTGSAASVLSFSSDGVKDYNTVIQNIVSQPGALDKVIDEKGNGKTIKKKSFSDPSRRGELSPTSLENSTEPINELSCSSEPILTEQRDESGEVEDAEKVVGRVRSQSECILPHAEDDSGVEANQNFSFDPKLAEVLSPRTVRRSSKKRTNRVQEGPQECNESTEALGKSRVTSKHLRHTSEPSTFIPIVSADAKSSSHPVVQLTIPESAKLPVKPLPSLICPQLEDVSKQGRHVTGDTNTPSAGDLPRTAPSTPTSAEPKLLRLHKPHEDITPGNRSKPYVDMRKHVFLTLLDTEQSYVESLRTLMESYMKPLKLPENSFLCDPSLVDEIFDQIPELLEHHEQFLEQVNHCVQNWCEIQTVGDVLVQSFSKEILVTIYSAYIDNFLNAKDAVRVAKEARPAFIKFLEQCTRENKEKQALSDLMIKPVQRIPRYELIVKDLLKHTPEDHPDHLCLIDAQINIKQLAERINRGMSSAEEAERDIRILQEIESHIEGMEDLQAPFRRFVRQEMVVEMKAVGGKKERSLFLFTDLLICTTLKRKSGSLRRSSMSLYTAGSVIDISSKYKLLWKLPLEDVDIVKGTSQASNRDSIQKIISRLDEDLSTMGQLSKLSETLSFPHQSLDDVIKDMMSSVHRELAEKQSLSFTMSFPPNKVELTTTKADGTESFIFEFSNPEARLHFEQGFEEAKKKLVSSKNRLDPEFLKAIPIMKTRSGMQFSCASPSHSCLENVHEVWVCNSDGYVGQVCLLSINNEPSVEACIAVCSARILCIASVPGLQRNYRERPVAMVSQSSETQSQSQEETVSQQCLHISISGSSLELSETTDSASRDLVPFDSDDTDDESSPSPSGTLQSQASRSTISSSFGTEDMPSAKDTTTSSEEEQETNFPPIPIPRSINHNRDNESPMEGQAVRRSSRGSITRGSLEDLPSLDPEAYHSSMWLGTEDGCIHVYQSSDNIRNRKNSMKIQHSAAIMCILYLDNQVFVSLANGELIVYQREAGSFWDPQNSKSLPLGSPGGPVTKMVSVSGKLWCGCQNRVIIFNTSSLLQEHSFHIGQDQNRSVTCMVSSSAGMWISLQSSAQVRLYHSTSFEQLVEVDIAPPVHKMLAGSDAIIRQHKSACLRITALLACKDLLWIGTSAGVVLTLSFASTSSSNSLKGQLSPVGLSQGHTGHVRFLTSVELPDGFDVLFPLSDQGNDQTSELEKRDSARLRPSSVTQSKSKILVISGGDGYEDFRLTNSSETVGRDDSTNHLLLWRV</sequence>
<dbReference type="SUPFAM" id="SSF50729">
    <property type="entry name" value="PH domain-like"/>
    <property type="match status" value="1"/>
</dbReference>
<feature type="region of interest" description="Disordered" evidence="6">
    <location>
        <begin position="645"/>
        <end position="757"/>
    </location>
</feature>
<evidence type="ECO:0000256" key="1">
    <source>
        <dbReference type="ARBA" id="ARBA00022553"/>
    </source>
</evidence>
<feature type="region of interest" description="Disordered" evidence="6">
    <location>
        <begin position="1815"/>
        <end position="1926"/>
    </location>
</feature>
<dbReference type="InterPro" id="IPR000219">
    <property type="entry name" value="DH_dom"/>
</dbReference>
<dbReference type="InterPro" id="IPR039919">
    <property type="entry name" value="ARHGEF10/ARHGEF17"/>
</dbReference>
<feature type="compositionally biased region" description="Low complexity" evidence="6">
    <location>
        <begin position="931"/>
        <end position="949"/>
    </location>
</feature>
<dbReference type="GO" id="GO:0005085">
    <property type="term" value="F:guanyl-nucleotide exchange factor activity"/>
    <property type="evidence" value="ECO:0000318"/>
    <property type="project" value="GO_Central"/>
</dbReference>